<reference evidence="1 2" key="1">
    <citation type="journal article" date="2019" name="Sci. Rep.">
        <title>Orb-weaving spider Araneus ventricosus genome elucidates the spidroin gene catalogue.</title>
        <authorList>
            <person name="Kono N."/>
            <person name="Nakamura H."/>
            <person name="Ohtoshi R."/>
            <person name="Moran D.A.P."/>
            <person name="Shinohara A."/>
            <person name="Yoshida Y."/>
            <person name="Fujiwara M."/>
            <person name="Mori M."/>
            <person name="Tomita M."/>
            <person name="Arakawa K."/>
        </authorList>
    </citation>
    <scope>NUCLEOTIDE SEQUENCE [LARGE SCALE GENOMIC DNA]</scope>
</reference>
<sequence>MTEDDKTTVKFRSRPEAVWQEAILNQIKAVAQWEKEWSFQVEKYKQLQEDTAKANVFSKSKEQETEMVDHPKYPVTTAKEIGWLVNDPRFSLERFGRYSRPIRTLYKAFEWPIEACP</sequence>
<keyword evidence="2" id="KW-1185">Reference proteome</keyword>
<dbReference type="AlphaFoldDB" id="A0A4Y2EY58"/>
<dbReference type="Proteomes" id="UP000499080">
    <property type="component" value="Unassembled WGS sequence"/>
</dbReference>
<dbReference type="EMBL" id="BGPR01094015">
    <property type="protein sequence ID" value="GBM33148.1"/>
    <property type="molecule type" value="Genomic_DNA"/>
</dbReference>
<name>A0A4Y2EY58_ARAVE</name>
<protein>
    <submittedName>
        <fullName evidence="1">Uncharacterized protein</fullName>
    </submittedName>
</protein>
<dbReference type="OrthoDB" id="6413684at2759"/>
<evidence type="ECO:0000313" key="2">
    <source>
        <dbReference type="Proteomes" id="UP000499080"/>
    </source>
</evidence>
<comment type="caution">
    <text evidence="1">The sequence shown here is derived from an EMBL/GenBank/DDBJ whole genome shotgun (WGS) entry which is preliminary data.</text>
</comment>
<dbReference type="Pfam" id="PF14945">
    <property type="entry name" value="LLC1"/>
    <property type="match status" value="1"/>
</dbReference>
<dbReference type="InterPro" id="IPR020339">
    <property type="entry name" value="C20orf85-like"/>
</dbReference>
<organism evidence="1 2">
    <name type="scientific">Araneus ventricosus</name>
    <name type="common">Orbweaver spider</name>
    <name type="synonym">Epeira ventricosa</name>
    <dbReference type="NCBI Taxonomy" id="182803"/>
    <lineage>
        <taxon>Eukaryota</taxon>
        <taxon>Metazoa</taxon>
        <taxon>Ecdysozoa</taxon>
        <taxon>Arthropoda</taxon>
        <taxon>Chelicerata</taxon>
        <taxon>Arachnida</taxon>
        <taxon>Araneae</taxon>
        <taxon>Araneomorphae</taxon>
        <taxon>Entelegynae</taxon>
        <taxon>Araneoidea</taxon>
        <taxon>Araneidae</taxon>
        <taxon>Araneus</taxon>
    </lineage>
</organism>
<evidence type="ECO:0000313" key="1">
    <source>
        <dbReference type="EMBL" id="GBM33148.1"/>
    </source>
</evidence>
<proteinExistence type="predicted"/>
<gene>
    <name evidence="1" type="ORF">AVEN_187674_1</name>
</gene>
<accession>A0A4Y2EY58</accession>